<evidence type="ECO:0000256" key="2">
    <source>
        <dbReference type="ARBA" id="ARBA00004777"/>
    </source>
</evidence>
<evidence type="ECO:0000256" key="4">
    <source>
        <dbReference type="ARBA" id="ARBA00022605"/>
    </source>
</evidence>
<evidence type="ECO:0000256" key="5">
    <source>
        <dbReference type="ARBA" id="ARBA00022630"/>
    </source>
</evidence>
<keyword evidence="14" id="KW-1185">Reference proteome</keyword>
<dbReference type="GO" id="GO:0106312">
    <property type="term" value="F:methylenetetrahydrofolate reductase (NADH) activity"/>
    <property type="evidence" value="ECO:0007669"/>
    <property type="project" value="UniProtKB-EC"/>
</dbReference>
<dbReference type="RefSeq" id="WP_206294709.1">
    <property type="nucleotide sequence ID" value="NZ_CP063458.1"/>
</dbReference>
<comment type="catalytic activity">
    <reaction evidence="11">
        <text>(6S)-5-methyl-5,6,7,8-tetrahydrofolate + NAD(+) = (6R)-5,10-methylene-5,6,7,8-tetrahydrofolate + NADH + H(+)</text>
        <dbReference type="Rhea" id="RHEA:19821"/>
        <dbReference type="ChEBI" id="CHEBI:15378"/>
        <dbReference type="ChEBI" id="CHEBI:15636"/>
        <dbReference type="ChEBI" id="CHEBI:18608"/>
        <dbReference type="ChEBI" id="CHEBI:57540"/>
        <dbReference type="ChEBI" id="CHEBI:57945"/>
        <dbReference type="EC" id="1.5.1.54"/>
    </reaction>
    <physiologicalReaction direction="right-to-left" evidence="11">
        <dbReference type="Rhea" id="RHEA:19823"/>
    </physiologicalReaction>
</comment>
<dbReference type="Proteomes" id="UP000593765">
    <property type="component" value="Chromosome"/>
</dbReference>
<dbReference type="InterPro" id="IPR003171">
    <property type="entry name" value="Mehydrof_redctse-like"/>
</dbReference>
<dbReference type="GO" id="GO:0009086">
    <property type="term" value="P:methionine biosynthetic process"/>
    <property type="evidence" value="ECO:0007669"/>
    <property type="project" value="UniProtKB-KW"/>
</dbReference>
<name>A0A7M2X1W6_9BACT</name>
<accession>A0A7M2X1W6</accession>
<keyword evidence="5 12" id="KW-0285">Flavoprotein</keyword>
<dbReference type="NCBIfam" id="TIGR00676">
    <property type="entry name" value="fadh2"/>
    <property type="match status" value="1"/>
</dbReference>
<dbReference type="GO" id="GO:0005829">
    <property type="term" value="C:cytosol"/>
    <property type="evidence" value="ECO:0007669"/>
    <property type="project" value="InterPro"/>
</dbReference>
<evidence type="ECO:0000256" key="11">
    <source>
        <dbReference type="ARBA" id="ARBA00048628"/>
    </source>
</evidence>
<dbReference type="EC" id="1.5.1.54" evidence="12"/>
<dbReference type="GO" id="GO:0035999">
    <property type="term" value="P:tetrahydrofolate interconversion"/>
    <property type="evidence" value="ECO:0007669"/>
    <property type="project" value="UniProtKB-UniPathway"/>
</dbReference>
<evidence type="ECO:0000256" key="10">
    <source>
        <dbReference type="ARBA" id="ARBA00034478"/>
    </source>
</evidence>
<reference evidence="13 14" key="1">
    <citation type="submission" date="2020-10" db="EMBL/GenBank/DDBJ databases">
        <title>Wide distribution of Phycisphaera-like planctomycetes from WD2101 soil group in peatlands and genome analysis of the first cultivated representative.</title>
        <authorList>
            <person name="Dedysh S.N."/>
            <person name="Beletsky A.V."/>
            <person name="Ivanova A."/>
            <person name="Kulichevskaya I.S."/>
            <person name="Suzina N.E."/>
            <person name="Philippov D.A."/>
            <person name="Rakitin A.L."/>
            <person name="Mardanov A.V."/>
            <person name="Ravin N.V."/>
        </authorList>
    </citation>
    <scope>NUCLEOTIDE SEQUENCE [LARGE SCALE GENOMIC DNA]</scope>
    <source>
        <strain evidence="13 14">M1803</strain>
    </source>
</reference>
<keyword evidence="4" id="KW-0028">Amino-acid biosynthesis</keyword>
<organism evidence="13 14">
    <name type="scientific">Humisphaera borealis</name>
    <dbReference type="NCBI Taxonomy" id="2807512"/>
    <lineage>
        <taxon>Bacteria</taxon>
        <taxon>Pseudomonadati</taxon>
        <taxon>Planctomycetota</taxon>
        <taxon>Phycisphaerae</taxon>
        <taxon>Tepidisphaerales</taxon>
        <taxon>Tepidisphaeraceae</taxon>
        <taxon>Humisphaera</taxon>
    </lineage>
</organism>
<dbReference type="InterPro" id="IPR029041">
    <property type="entry name" value="FAD-linked_oxidoreductase-like"/>
</dbReference>
<keyword evidence="7 12" id="KW-0560">Oxidoreductase</keyword>
<evidence type="ECO:0000313" key="13">
    <source>
        <dbReference type="EMBL" id="QOV91432.1"/>
    </source>
</evidence>
<dbReference type="KEGG" id="hbs:IPV69_08780"/>
<dbReference type="Pfam" id="PF02219">
    <property type="entry name" value="MTHFR"/>
    <property type="match status" value="1"/>
</dbReference>
<protein>
    <recommendedName>
        <fullName evidence="12">Methylenetetrahydrofolate reductase</fullName>
        <ecNumber evidence="12">1.5.1.54</ecNumber>
    </recommendedName>
</protein>
<evidence type="ECO:0000256" key="3">
    <source>
        <dbReference type="ARBA" id="ARBA00006743"/>
    </source>
</evidence>
<evidence type="ECO:0000256" key="6">
    <source>
        <dbReference type="ARBA" id="ARBA00022827"/>
    </source>
</evidence>
<dbReference type="UniPathway" id="UPA00193"/>
<comment type="pathway">
    <text evidence="2 12">One-carbon metabolism; tetrahydrofolate interconversion.</text>
</comment>
<evidence type="ECO:0000256" key="7">
    <source>
        <dbReference type="ARBA" id="ARBA00023002"/>
    </source>
</evidence>
<evidence type="ECO:0000256" key="9">
    <source>
        <dbReference type="ARBA" id="ARBA00023167"/>
    </source>
</evidence>
<keyword evidence="6 12" id="KW-0274">FAD</keyword>
<dbReference type="InterPro" id="IPR004620">
    <property type="entry name" value="MTHF_reductase_bac"/>
</dbReference>
<dbReference type="AlphaFoldDB" id="A0A7M2X1W6"/>
<gene>
    <name evidence="13" type="primary">metF</name>
    <name evidence="13" type="ORF">IPV69_08780</name>
</gene>
<dbReference type="PANTHER" id="PTHR45754">
    <property type="entry name" value="METHYLENETETRAHYDROFOLATE REDUCTASE"/>
    <property type="match status" value="1"/>
</dbReference>
<sequence>MRIDEVAGHGKPIVSFEFFPPKTDAGFQSLFATIEELRPLQPSYVSVTYGAGGSTREKTVDLVVRIQRDIGIRAMAHLTCVGHTADQIGSVLDDLWAGGIRNVLALRGDPQVGQTTFTKTEGGFGYANELVGYVAGRHNFCIGVAGYPEGHPQCLNRSRDLEHLKQKVDAGANVIITQLFFDNADFYHFRDEARRMGIKVPIVAGIMPITNVAQIKRFVSMCGAKIPHPLLQKLESLEADPEAVYQYGIDYATQQCADLLKQGIDGLHYYTLNKSKATVDIVKRLRASGAV</sequence>
<evidence type="ECO:0000313" key="14">
    <source>
        <dbReference type="Proteomes" id="UP000593765"/>
    </source>
</evidence>
<dbReference type="EMBL" id="CP063458">
    <property type="protein sequence ID" value="QOV91432.1"/>
    <property type="molecule type" value="Genomic_DNA"/>
</dbReference>
<dbReference type="CDD" id="cd00537">
    <property type="entry name" value="MTHFR"/>
    <property type="match status" value="1"/>
</dbReference>
<dbReference type="Gene3D" id="3.20.20.220">
    <property type="match status" value="1"/>
</dbReference>
<keyword evidence="8" id="KW-0520">NAD</keyword>
<comment type="cofactor">
    <cofactor evidence="1 12">
        <name>FAD</name>
        <dbReference type="ChEBI" id="CHEBI:57692"/>
    </cofactor>
</comment>
<comment type="pathway">
    <text evidence="10">Amino-acid biosynthesis; L-methionine biosynthesis via de novo pathway.</text>
</comment>
<dbReference type="PANTHER" id="PTHR45754:SF3">
    <property type="entry name" value="METHYLENETETRAHYDROFOLATE REDUCTASE (NADPH)"/>
    <property type="match status" value="1"/>
</dbReference>
<evidence type="ECO:0000256" key="1">
    <source>
        <dbReference type="ARBA" id="ARBA00001974"/>
    </source>
</evidence>
<dbReference type="GO" id="GO:0071949">
    <property type="term" value="F:FAD binding"/>
    <property type="evidence" value="ECO:0007669"/>
    <property type="project" value="TreeGrafter"/>
</dbReference>
<dbReference type="SUPFAM" id="SSF51730">
    <property type="entry name" value="FAD-linked oxidoreductase"/>
    <property type="match status" value="1"/>
</dbReference>
<comment type="similarity">
    <text evidence="3 12">Belongs to the methylenetetrahydrofolate reductase family.</text>
</comment>
<keyword evidence="9" id="KW-0486">Methionine biosynthesis</keyword>
<proteinExistence type="inferred from homology"/>
<evidence type="ECO:0000256" key="8">
    <source>
        <dbReference type="ARBA" id="ARBA00023027"/>
    </source>
</evidence>
<evidence type="ECO:0000256" key="12">
    <source>
        <dbReference type="RuleBase" id="RU003862"/>
    </source>
</evidence>